<dbReference type="GO" id="GO:0005634">
    <property type="term" value="C:nucleus"/>
    <property type="evidence" value="ECO:0007669"/>
    <property type="project" value="UniProtKB-SubCell"/>
</dbReference>
<protein>
    <submittedName>
        <fullName evidence="9">Homeobox domain-containing protein</fullName>
    </submittedName>
</protein>
<dbReference type="SMART" id="SM00389">
    <property type="entry name" value="HOX"/>
    <property type="match status" value="1"/>
</dbReference>
<dbReference type="AlphaFoldDB" id="A0A5S6Q0R6"/>
<keyword evidence="3 5" id="KW-0371">Homeobox</keyword>
<keyword evidence="8" id="KW-1185">Reference proteome</keyword>
<dbReference type="WBParaSite" id="TMUE_0000000813.1">
    <property type="protein sequence ID" value="TMUE_0000000813.1"/>
    <property type="gene ID" value="WBGene00296736"/>
</dbReference>
<evidence type="ECO:0000313" key="9">
    <source>
        <dbReference type="WBParaSite" id="TMUE_0000000813.1"/>
    </source>
</evidence>
<evidence type="ECO:0000256" key="6">
    <source>
        <dbReference type="RuleBase" id="RU000682"/>
    </source>
</evidence>
<comment type="subcellular location">
    <subcellularLocation>
        <location evidence="1 5 6">Nucleus</location>
    </subcellularLocation>
</comment>
<evidence type="ECO:0000256" key="5">
    <source>
        <dbReference type="PROSITE-ProRule" id="PRU00108"/>
    </source>
</evidence>
<dbReference type="STRING" id="70415.A0A5S6Q0R6"/>
<evidence type="ECO:0000259" key="7">
    <source>
        <dbReference type="PROSITE" id="PS50071"/>
    </source>
</evidence>
<proteinExistence type="predicted"/>
<name>A0A5S6Q0R6_TRIMR</name>
<evidence type="ECO:0000256" key="4">
    <source>
        <dbReference type="ARBA" id="ARBA00023242"/>
    </source>
</evidence>
<keyword evidence="2 5" id="KW-0238">DNA-binding</keyword>
<evidence type="ECO:0000313" key="8">
    <source>
        <dbReference type="Proteomes" id="UP000046395"/>
    </source>
</evidence>
<evidence type="ECO:0000256" key="3">
    <source>
        <dbReference type="ARBA" id="ARBA00023155"/>
    </source>
</evidence>
<dbReference type="Proteomes" id="UP000046395">
    <property type="component" value="Unassembled WGS sequence"/>
</dbReference>
<dbReference type="PROSITE" id="PS00027">
    <property type="entry name" value="HOMEOBOX_1"/>
    <property type="match status" value="1"/>
</dbReference>
<dbReference type="InterPro" id="IPR017970">
    <property type="entry name" value="Homeobox_CS"/>
</dbReference>
<dbReference type="InterPro" id="IPR001356">
    <property type="entry name" value="HD"/>
</dbReference>
<dbReference type="Gene3D" id="1.10.10.60">
    <property type="entry name" value="Homeodomain-like"/>
    <property type="match status" value="1"/>
</dbReference>
<dbReference type="GO" id="GO:0000978">
    <property type="term" value="F:RNA polymerase II cis-regulatory region sequence-specific DNA binding"/>
    <property type="evidence" value="ECO:0007669"/>
    <property type="project" value="TreeGrafter"/>
</dbReference>
<dbReference type="PANTHER" id="PTHR10390:SF44">
    <property type="entry name" value="SIX HOMEOBOX 4"/>
    <property type="match status" value="1"/>
</dbReference>
<dbReference type="GO" id="GO:0000981">
    <property type="term" value="F:DNA-binding transcription factor activity, RNA polymerase II-specific"/>
    <property type="evidence" value="ECO:0007669"/>
    <property type="project" value="InterPro"/>
</dbReference>
<dbReference type="CDD" id="cd00086">
    <property type="entry name" value="homeodomain"/>
    <property type="match status" value="1"/>
</dbReference>
<dbReference type="Pfam" id="PF00046">
    <property type="entry name" value="Homeodomain"/>
    <property type="match status" value="1"/>
</dbReference>
<evidence type="ECO:0000256" key="1">
    <source>
        <dbReference type="ARBA" id="ARBA00004123"/>
    </source>
</evidence>
<dbReference type="SUPFAM" id="SSF46689">
    <property type="entry name" value="Homeodomain-like"/>
    <property type="match status" value="1"/>
</dbReference>
<dbReference type="PROSITE" id="PS50071">
    <property type="entry name" value="HOMEOBOX_2"/>
    <property type="match status" value="1"/>
</dbReference>
<keyword evidence="4 5" id="KW-0539">Nucleus</keyword>
<dbReference type="Pfam" id="PF16878">
    <property type="entry name" value="SIX1_SD"/>
    <property type="match status" value="1"/>
</dbReference>
<reference evidence="9" key="1">
    <citation type="submission" date="2019-12" db="UniProtKB">
        <authorList>
            <consortium name="WormBaseParasite"/>
        </authorList>
    </citation>
    <scope>IDENTIFICATION</scope>
</reference>
<feature type="domain" description="Homeobox" evidence="7">
    <location>
        <begin position="174"/>
        <end position="234"/>
    </location>
</feature>
<feature type="DNA-binding region" description="Homeobox" evidence="5">
    <location>
        <begin position="176"/>
        <end position="235"/>
    </location>
</feature>
<dbReference type="InterPro" id="IPR031701">
    <property type="entry name" value="SIX1_SD"/>
</dbReference>
<dbReference type="InterPro" id="IPR009057">
    <property type="entry name" value="Homeodomain-like_sf"/>
</dbReference>
<dbReference type="PANTHER" id="PTHR10390">
    <property type="entry name" value="HOMEOBOX PROTEIN SIX"/>
    <property type="match status" value="1"/>
</dbReference>
<organism evidence="8 9">
    <name type="scientific">Trichuris muris</name>
    <name type="common">Mouse whipworm</name>
    <dbReference type="NCBI Taxonomy" id="70415"/>
    <lineage>
        <taxon>Eukaryota</taxon>
        <taxon>Metazoa</taxon>
        <taxon>Ecdysozoa</taxon>
        <taxon>Nematoda</taxon>
        <taxon>Enoplea</taxon>
        <taxon>Dorylaimia</taxon>
        <taxon>Trichinellida</taxon>
        <taxon>Trichuridae</taxon>
        <taxon>Trichuris</taxon>
    </lineage>
</organism>
<accession>A0A5S6Q0R6</accession>
<dbReference type="GO" id="GO:0005667">
    <property type="term" value="C:transcription regulator complex"/>
    <property type="evidence" value="ECO:0007669"/>
    <property type="project" value="TreeGrafter"/>
</dbReference>
<evidence type="ECO:0000256" key="2">
    <source>
        <dbReference type="ARBA" id="ARBA00023125"/>
    </source>
</evidence>
<sequence>MLVDTPSIMCFLYPTYDVSAKLQQYLRSDSCRYTGEAGTTMALQQPADSIDHAVGPRLAYTSEQIACICETLYRAKDYGSICHFFDYLQPEEYCTLDNPSVLRAHLLHLLIKGRFNEIYRILLSNSFDSEYHSELQEIWWQAHYMELEQLRCKPLGAVEKYRLRKKYPPPATIWDGEETVYSFKENSRQLLKQFYGENKYPTAEEKKVIANKCGLNFLQVSNWFKNRRQREKCADSVSHEKEMV</sequence>